<dbReference type="PANTHER" id="PTHR43762:SF1">
    <property type="entry name" value="D-ARABINONO-1,4-LACTONE OXIDASE"/>
    <property type="match status" value="1"/>
</dbReference>
<dbReference type="AlphaFoldDB" id="A0A1D8K7H9"/>
<keyword evidence="1" id="KW-0274">FAD</keyword>
<dbReference type="GO" id="GO:0016899">
    <property type="term" value="F:oxidoreductase activity, acting on the CH-OH group of donors, oxygen as acceptor"/>
    <property type="evidence" value="ECO:0007669"/>
    <property type="project" value="InterPro"/>
</dbReference>
<dbReference type="KEGG" id="aaeo:BJI67_07355"/>
<organism evidence="3 4">
    <name type="scientific">Acidihalobacter aeolianus</name>
    <dbReference type="NCBI Taxonomy" id="2792603"/>
    <lineage>
        <taxon>Bacteria</taxon>
        <taxon>Pseudomonadati</taxon>
        <taxon>Pseudomonadota</taxon>
        <taxon>Gammaproteobacteria</taxon>
        <taxon>Chromatiales</taxon>
        <taxon>Ectothiorhodospiraceae</taxon>
        <taxon>Acidihalobacter</taxon>
    </lineage>
</organism>
<name>A0A1D8K7H9_9GAMM</name>
<dbReference type="EMBL" id="CP017448">
    <property type="protein sequence ID" value="AOV16902.1"/>
    <property type="molecule type" value="Genomic_DNA"/>
</dbReference>
<feature type="domain" description="FAD-binding PCMH-type" evidence="2">
    <location>
        <begin position="16"/>
        <end position="183"/>
    </location>
</feature>
<dbReference type="InterPro" id="IPR006094">
    <property type="entry name" value="Oxid_FAD_bind_N"/>
</dbReference>
<evidence type="ECO:0000313" key="4">
    <source>
        <dbReference type="Proteomes" id="UP000095342"/>
    </source>
</evidence>
<proteinExistence type="predicted"/>
<dbReference type="Proteomes" id="UP000095342">
    <property type="component" value="Chromosome"/>
</dbReference>
<dbReference type="InterPro" id="IPR016166">
    <property type="entry name" value="FAD-bd_PCMH"/>
</dbReference>
<dbReference type="GO" id="GO:0071949">
    <property type="term" value="F:FAD binding"/>
    <property type="evidence" value="ECO:0007669"/>
    <property type="project" value="InterPro"/>
</dbReference>
<dbReference type="Pfam" id="PF01565">
    <property type="entry name" value="FAD_binding_4"/>
    <property type="match status" value="1"/>
</dbReference>
<gene>
    <name evidence="3" type="ORF">BJI67_07355</name>
</gene>
<dbReference type="InterPro" id="IPR016169">
    <property type="entry name" value="FAD-bd_PCMH_sub2"/>
</dbReference>
<evidence type="ECO:0000256" key="1">
    <source>
        <dbReference type="ARBA" id="ARBA00022827"/>
    </source>
</evidence>
<evidence type="ECO:0000313" key="3">
    <source>
        <dbReference type="EMBL" id="AOV16902.1"/>
    </source>
</evidence>
<dbReference type="SUPFAM" id="SSF56176">
    <property type="entry name" value="FAD-binding/transporter-associated domain-like"/>
    <property type="match status" value="1"/>
</dbReference>
<dbReference type="PROSITE" id="PS51387">
    <property type="entry name" value="FAD_PCMH"/>
    <property type="match status" value="1"/>
</dbReference>
<keyword evidence="1" id="KW-0285">Flavoprotein</keyword>
<dbReference type="PANTHER" id="PTHR43762">
    <property type="entry name" value="L-GULONOLACTONE OXIDASE"/>
    <property type="match status" value="1"/>
</dbReference>
<sequence>MTLSAPSRQLSGWGRFPSYENPVVRPERYRQISELQINQARIARGCGRSYGDAALASKGNVIDMRRLDRMLDFDMETGILHAEAGLTLADTIKHLLPLGWFPAITPGTQHVTLGGCVASDVHGKNHHHSGSFSSHVDGISLIDATGRETWVDRATDPDLFNATCGGMGLTGVIGEVRLRLRRVESAYIQTREDPAPNLATLMEMLADPNFDDDYTVAWIDCLRGGRGILMRGRHALMDELPTKLHAYAFEPQLAKPRRVPFTPPRGLLNRYSVGMFNEAYYRSHQGSTRNTTLQDYRRFFYPLDGLSDWNRLYGRGGFIQYQCVMPQDAAVEGLPKLLARINRAKLASFLAVLKRMGAEADSLLGFPLAGYTLAMDLPINGARAVELCAELDAITADHGGRVYLAKDACLDAGRFRQMYPRYPAWLDIKRRADPKNHYASALSQRLGIPND</sequence>
<dbReference type="InterPro" id="IPR010031">
    <property type="entry name" value="FAD_lactone_oxidase-like"/>
</dbReference>
<dbReference type="InterPro" id="IPR036318">
    <property type="entry name" value="FAD-bd_PCMH-like_sf"/>
</dbReference>
<dbReference type="Gene3D" id="3.30.465.10">
    <property type="match status" value="1"/>
</dbReference>
<dbReference type="RefSeq" id="WP_070072485.1">
    <property type="nucleotide sequence ID" value="NZ_CP017448.1"/>
</dbReference>
<accession>A0A1D8K7H9</accession>
<keyword evidence="4" id="KW-1185">Reference proteome</keyword>
<evidence type="ECO:0000259" key="2">
    <source>
        <dbReference type="PROSITE" id="PS51387"/>
    </source>
</evidence>
<protein>
    <recommendedName>
        <fullName evidence="2">FAD-binding PCMH-type domain-containing protein</fullName>
    </recommendedName>
</protein>
<reference evidence="3 4" key="1">
    <citation type="submission" date="2016-09" db="EMBL/GenBank/DDBJ databases">
        <title>Acidihalobacter prosperus V6 (DSM14174).</title>
        <authorList>
            <person name="Khaleque H.N."/>
            <person name="Ramsay J.P."/>
            <person name="Murphy R.J.T."/>
            <person name="Kaksonen A.H."/>
            <person name="Boxall N.J."/>
            <person name="Watkin E.L.J."/>
        </authorList>
    </citation>
    <scope>NUCLEOTIDE SEQUENCE [LARGE SCALE GENOMIC DNA]</scope>
    <source>
        <strain evidence="3 4">V6</strain>
    </source>
</reference>